<reference evidence="1" key="1">
    <citation type="submission" date="2021-06" db="EMBL/GenBank/DDBJ databases">
        <authorList>
            <person name="Kallberg Y."/>
            <person name="Tangrot J."/>
            <person name="Rosling A."/>
        </authorList>
    </citation>
    <scope>NUCLEOTIDE SEQUENCE</scope>
    <source>
        <strain evidence="1">MA461A</strain>
    </source>
</reference>
<proteinExistence type="predicted"/>
<name>A0ACA9QUW3_9GLOM</name>
<keyword evidence="2" id="KW-1185">Reference proteome</keyword>
<dbReference type="EMBL" id="CAJVQC010038047">
    <property type="protein sequence ID" value="CAG8765280.1"/>
    <property type="molecule type" value="Genomic_DNA"/>
</dbReference>
<evidence type="ECO:0000313" key="1">
    <source>
        <dbReference type="EMBL" id="CAG8765280.1"/>
    </source>
</evidence>
<organism evidence="1 2">
    <name type="scientific">Racocetra persica</name>
    <dbReference type="NCBI Taxonomy" id="160502"/>
    <lineage>
        <taxon>Eukaryota</taxon>
        <taxon>Fungi</taxon>
        <taxon>Fungi incertae sedis</taxon>
        <taxon>Mucoromycota</taxon>
        <taxon>Glomeromycotina</taxon>
        <taxon>Glomeromycetes</taxon>
        <taxon>Diversisporales</taxon>
        <taxon>Gigasporaceae</taxon>
        <taxon>Racocetra</taxon>
    </lineage>
</organism>
<gene>
    <name evidence="1" type="ORF">RPERSI_LOCUS15719</name>
</gene>
<sequence>MSKKEAILKESLKIIEKIQSSECKNKDKTIYKKNIVNPIIKSNLFTYVLRTIKDEVLKREKKIEKLQESLKIIEAIRKDNEKK</sequence>
<dbReference type="Proteomes" id="UP000789920">
    <property type="component" value="Unassembled WGS sequence"/>
</dbReference>
<comment type="caution">
    <text evidence="1">The sequence shown here is derived from an EMBL/GenBank/DDBJ whole genome shotgun (WGS) entry which is preliminary data.</text>
</comment>
<protein>
    <submittedName>
        <fullName evidence="1">33041_t:CDS:1</fullName>
    </submittedName>
</protein>
<evidence type="ECO:0000313" key="2">
    <source>
        <dbReference type="Proteomes" id="UP000789920"/>
    </source>
</evidence>
<accession>A0ACA9QUW3</accession>